<proteinExistence type="predicted"/>
<dbReference type="Gene3D" id="1.10.10.10">
    <property type="entry name" value="Winged helix-like DNA-binding domain superfamily/Winged helix DNA-binding domain"/>
    <property type="match status" value="1"/>
</dbReference>
<protein>
    <submittedName>
        <fullName evidence="2">Helix-turn-helix domain-containing protein</fullName>
    </submittedName>
</protein>
<dbReference type="Proteomes" id="UP001204579">
    <property type="component" value="Unassembled WGS sequence"/>
</dbReference>
<dbReference type="RefSeq" id="WP_087210464.1">
    <property type="nucleotide sequence ID" value="NZ_JANRHJ010000008.1"/>
</dbReference>
<dbReference type="InterPro" id="IPR036388">
    <property type="entry name" value="WH-like_DNA-bd_sf"/>
</dbReference>
<evidence type="ECO:0000259" key="1">
    <source>
        <dbReference type="Pfam" id="PF12728"/>
    </source>
</evidence>
<dbReference type="EMBL" id="JANRHJ010000008">
    <property type="protein sequence ID" value="MCR8874064.1"/>
    <property type="molecule type" value="Genomic_DNA"/>
</dbReference>
<dbReference type="AlphaFoldDB" id="A0AAW5NAF4"/>
<evidence type="ECO:0000313" key="3">
    <source>
        <dbReference type="Proteomes" id="UP001204579"/>
    </source>
</evidence>
<dbReference type="Pfam" id="PF12728">
    <property type="entry name" value="HTH_17"/>
    <property type="match status" value="1"/>
</dbReference>
<dbReference type="InterPro" id="IPR009061">
    <property type="entry name" value="DNA-bd_dom_put_sf"/>
</dbReference>
<sequence>MPYIDDELLEKMINTMAEGFARIEKKLERMNRQRDCLDGDQFLDNVDLAELLGVSQRTLARYREKGKIPYYCVDDNGRTLYLASEVRDFIKSRQKGKTMKPDKG</sequence>
<dbReference type="PANTHER" id="PTHR34585">
    <property type="match status" value="1"/>
</dbReference>
<keyword evidence="3" id="KW-1185">Reference proteome</keyword>
<gene>
    <name evidence="2" type="ORF">NW209_08575</name>
</gene>
<reference evidence="2 3" key="1">
    <citation type="submission" date="2022-08" db="EMBL/GenBank/DDBJ databases">
        <authorList>
            <person name="Zeman M."/>
            <person name="Kubasova T."/>
        </authorList>
    </citation>
    <scope>NUCLEOTIDE SEQUENCE [LARGE SCALE GENOMIC DNA]</scope>
    <source>
        <strain evidence="2 3">ET62</strain>
    </source>
</reference>
<feature type="domain" description="Helix-turn-helix" evidence="1">
    <location>
        <begin position="43"/>
        <end position="93"/>
    </location>
</feature>
<comment type="caution">
    <text evidence="2">The sequence shown here is derived from an EMBL/GenBank/DDBJ whole genome shotgun (WGS) entry which is preliminary data.</text>
</comment>
<dbReference type="InterPro" id="IPR041657">
    <property type="entry name" value="HTH_17"/>
</dbReference>
<evidence type="ECO:0000313" key="2">
    <source>
        <dbReference type="EMBL" id="MCR8874064.1"/>
    </source>
</evidence>
<organism evidence="2 3">
    <name type="scientific">Phocaeicola barnesiae</name>
    <dbReference type="NCBI Taxonomy" id="376804"/>
    <lineage>
        <taxon>Bacteria</taxon>
        <taxon>Pseudomonadati</taxon>
        <taxon>Bacteroidota</taxon>
        <taxon>Bacteroidia</taxon>
        <taxon>Bacteroidales</taxon>
        <taxon>Bacteroidaceae</taxon>
        <taxon>Phocaeicola</taxon>
    </lineage>
</organism>
<name>A0AAW5NAF4_9BACT</name>
<accession>A0AAW5NAF4</accession>
<dbReference type="SUPFAM" id="SSF46955">
    <property type="entry name" value="Putative DNA-binding domain"/>
    <property type="match status" value="1"/>
</dbReference>
<dbReference type="PANTHER" id="PTHR34585:SF22">
    <property type="entry name" value="HELIX-TURN-HELIX DOMAIN-CONTAINING PROTEIN"/>
    <property type="match status" value="1"/>
</dbReference>